<keyword evidence="1" id="KW-0472">Membrane</keyword>
<evidence type="ECO:0008006" key="4">
    <source>
        <dbReference type="Google" id="ProtNLM"/>
    </source>
</evidence>
<evidence type="ECO:0000313" key="3">
    <source>
        <dbReference type="Proteomes" id="UP000000822"/>
    </source>
</evidence>
<evidence type="ECO:0000256" key="1">
    <source>
        <dbReference type="SAM" id="Phobius"/>
    </source>
</evidence>
<keyword evidence="1" id="KW-0812">Transmembrane</keyword>
<gene>
    <name evidence="2" type="ordered locus">OB0657</name>
</gene>
<feature type="transmembrane region" description="Helical" evidence="1">
    <location>
        <begin position="53"/>
        <end position="72"/>
    </location>
</feature>
<dbReference type="InterPro" id="IPR025018">
    <property type="entry name" value="DUF3953"/>
</dbReference>
<proteinExistence type="predicted"/>
<name>Q8ESH9_OCEIH</name>
<reference evidence="2 3" key="2">
    <citation type="journal article" date="2002" name="Nucleic Acids Res.">
        <title>Genome sequence of Oceanobacillus iheyensis isolated from the Iheya Ridge and its unexpected adaptive capabilities to extreme environments.</title>
        <authorList>
            <person name="Takami H."/>
            <person name="Takaki Y."/>
            <person name="Uchiyama I."/>
        </authorList>
    </citation>
    <scope>NUCLEOTIDE SEQUENCE [LARGE SCALE GENOMIC DNA]</scope>
    <source>
        <strain evidence="3">DSM 14371 / CIP 107618 / JCM 11309 / KCTC 3954 / HTE831</strain>
    </source>
</reference>
<feature type="transmembrane region" description="Helical" evidence="1">
    <location>
        <begin position="29"/>
        <end position="46"/>
    </location>
</feature>
<dbReference type="RefSeq" id="WP_011065063.1">
    <property type="nucleotide sequence ID" value="NC_004193.1"/>
</dbReference>
<evidence type="ECO:0000313" key="2">
    <source>
        <dbReference type="EMBL" id="BAC12613.1"/>
    </source>
</evidence>
<dbReference type="eggNOG" id="ENOG5033BWA">
    <property type="taxonomic scope" value="Bacteria"/>
</dbReference>
<dbReference type="STRING" id="221109.gene:10732878"/>
<dbReference type="EMBL" id="BA000028">
    <property type="protein sequence ID" value="BAC12613.1"/>
    <property type="molecule type" value="Genomic_DNA"/>
</dbReference>
<dbReference type="HOGENOM" id="CLU_2701121_0_0_9"/>
<sequence length="73" mass="8031">MRLLRIIFAVVIVALTSYGLITDTIGVILPFALLLIGLLFIATGFVEFQKRKPVAFTTFLAAGFSLFVGIYTF</sequence>
<protein>
    <recommendedName>
        <fullName evidence="4">DUF3953 domain-containing protein</fullName>
    </recommendedName>
</protein>
<keyword evidence="1" id="KW-1133">Transmembrane helix</keyword>
<dbReference type="AlphaFoldDB" id="Q8ESH9"/>
<dbReference type="Pfam" id="PF13129">
    <property type="entry name" value="DUF3953"/>
    <property type="match status" value="1"/>
</dbReference>
<accession>Q8ESH9</accession>
<reference evidence="2 3" key="1">
    <citation type="journal article" date="2001" name="FEMS Microbiol. Lett.">
        <title>Oceanobacillus iheyensis gen. nov., sp. nov., a deep-sea extremely halotolerant and alkaliphilic species isolated from a depth of 1050 m on the Iheya Ridge.</title>
        <authorList>
            <person name="Lu J."/>
            <person name="Nogi Y."/>
            <person name="Takami H."/>
        </authorList>
    </citation>
    <scope>NUCLEOTIDE SEQUENCE [LARGE SCALE GENOMIC DNA]</scope>
    <source>
        <strain evidence="3">DSM 14371 / CIP 107618 / JCM 11309 / KCTC 3954 / HTE831</strain>
    </source>
</reference>
<organism evidence="2 3">
    <name type="scientific">Oceanobacillus iheyensis (strain DSM 14371 / CIP 107618 / JCM 11309 / KCTC 3954 / HTE831)</name>
    <dbReference type="NCBI Taxonomy" id="221109"/>
    <lineage>
        <taxon>Bacteria</taxon>
        <taxon>Bacillati</taxon>
        <taxon>Bacillota</taxon>
        <taxon>Bacilli</taxon>
        <taxon>Bacillales</taxon>
        <taxon>Bacillaceae</taxon>
        <taxon>Oceanobacillus</taxon>
    </lineage>
</organism>
<dbReference type="KEGG" id="oih:OB0657"/>
<dbReference type="Proteomes" id="UP000000822">
    <property type="component" value="Chromosome"/>
</dbReference>
<keyword evidence="3" id="KW-1185">Reference proteome</keyword>